<reference evidence="3" key="1">
    <citation type="submission" date="2019-09" db="EMBL/GenBank/DDBJ databases">
        <title>Distinct polysaccharide growth profiles of human intestinal Prevotella copri isolates.</title>
        <authorList>
            <person name="Fehlner-Peach H."/>
            <person name="Magnabosco C."/>
            <person name="Raghavan V."/>
            <person name="Scher J.U."/>
            <person name="Tett A."/>
            <person name="Cox L.M."/>
            <person name="Gottsegen C."/>
            <person name="Watters A."/>
            <person name="Wiltshire- Gordon J.D."/>
            <person name="Segata N."/>
            <person name="Bonneau R."/>
            <person name="Littman D.R."/>
        </authorList>
    </citation>
    <scope>NUCLEOTIDE SEQUENCE [LARGE SCALE GENOMIC DNA]</scope>
    <source>
        <strain evidence="3">iAP146</strain>
    </source>
</reference>
<feature type="transmembrane region" description="Helical" evidence="1">
    <location>
        <begin position="314"/>
        <end position="333"/>
    </location>
</feature>
<keyword evidence="1" id="KW-0812">Transmembrane</keyword>
<dbReference type="AlphaFoldDB" id="A0AAW9TGY6"/>
<dbReference type="NCBIfam" id="TIGR04370">
    <property type="entry name" value="glyco_rpt_poly"/>
    <property type="match status" value="1"/>
</dbReference>
<evidence type="ECO:0000256" key="1">
    <source>
        <dbReference type="SAM" id="Phobius"/>
    </source>
</evidence>
<dbReference type="EMBL" id="VZCR01000095">
    <property type="protein sequence ID" value="MQN33131.1"/>
    <property type="molecule type" value="Genomic_DNA"/>
</dbReference>
<evidence type="ECO:0000313" key="3">
    <source>
        <dbReference type="Proteomes" id="UP000420707"/>
    </source>
</evidence>
<protein>
    <submittedName>
        <fullName evidence="2">Oligosaccharide repeat unit polymerase</fullName>
    </submittedName>
</protein>
<dbReference type="RefSeq" id="WP_153085496.1">
    <property type="nucleotide sequence ID" value="NZ_VZAM01000022.1"/>
</dbReference>
<keyword evidence="1" id="KW-0472">Membrane</keyword>
<feature type="transmembrane region" description="Helical" evidence="1">
    <location>
        <begin position="213"/>
        <end position="233"/>
    </location>
</feature>
<feature type="transmembrane region" description="Helical" evidence="1">
    <location>
        <begin position="345"/>
        <end position="361"/>
    </location>
</feature>
<proteinExistence type="predicted"/>
<feature type="transmembrane region" description="Helical" evidence="1">
    <location>
        <begin position="56"/>
        <end position="77"/>
    </location>
</feature>
<evidence type="ECO:0000313" key="2">
    <source>
        <dbReference type="EMBL" id="MQN33131.1"/>
    </source>
</evidence>
<dbReference type="Proteomes" id="UP000420707">
    <property type="component" value="Unassembled WGS sequence"/>
</dbReference>
<name>A0AAW9TGY6_9BACT</name>
<comment type="caution">
    <text evidence="2">The sequence shown here is derived from an EMBL/GenBank/DDBJ whole genome shotgun (WGS) entry which is preliminary data.</text>
</comment>
<feature type="transmembrane region" description="Helical" evidence="1">
    <location>
        <begin position="93"/>
        <end position="113"/>
    </location>
</feature>
<keyword evidence="1" id="KW-1133">Transmembrane helix</keyword>
<sequence length="392" mass="44393">MLIVTFLLAILIVGIGYYISHDIFSPYVAVPGVWAIAILIYYFLPNTFYPIKNNFPFILTVWIVGFVVASIACDYIAPPASKISKEIQPNQNILLVYSIITCISIPIVCAVIIKQAFMEDPENIFRYMRMMSTGQDENIEMPKLGILLYFVSLSFVMIFFSLLYFKSKTMKIIIILLNLLLATVTMAKTSFLGVMFSSLYLCFQQGKIKVKHLIIGLIIFIGFSFVLQSVRAVGEDMEATNFLALYLSSSMVAFDYYAVPCSSPIIGMHTFRIIYAIGHAIGLTEAPTDTILEFVSIPDITNTYTNMYPFYEDFGIAGVFLFSIIYGIFYGYLYKKSRTGGKLELILYAIFLTFVLMEFIGEFIFTNFSITIQYVFFASLPFLFSKQKGNLA</sequence>
<feature type="transmembrane region" description="Helical" evidence="1">
    <location>
        <begin position="172"/>
        <end position="201"/>
    </location>
</feature>
<gene>
    <name evidence="2" type="ORF">F7D90_14510</name>
</gene>
<accession>A0AAW9TGY6</accession>
<feature type="transmembrane region" description="Helical" evidence="1">
    <location>
        <begin position="26"/>
        <end position="44"/>
    </location>
</feature>
<feature type="transmembrane region" description="Helical" evidence="1">
    <location>
        <begin position="146"/>
        <end position="166"/>
    </location>
</feature>
<organism evidence="2 3">
    <name type="scientific">Segatella copri</name>
    <dbReference type="NCBI Taxonomy" id="165179"/>
    <lineage>
        <taxon>Bacteria</taxon>
        <taxon>Pseudomonadati</taxon>
        <taxon>Bacteroidota</taxon>
        <taxon>Bacteroidia</taxon>
        <taxon>Bacteroidales</taxon>
        <taxon>Prevotellaceae</taxon>
        <taxon>Segatella</taxon>
    </lineage>
</organism>